<reference evidence="2" key="2">
    <citation type="submission" date="2022-08" db="EMBL/GenBank/DDBJ databases">
        <authorList>
            <person name="Dong C."/>
        </authorList>
    </citation>
    <scope>NUCLEOTIDE SEQUENCE</scope>
    <source>
        <strain evidence="2">59MF3M-4</strain>
    </source>
</reference>
<proteinExistence type="predicted"/>
<keyword evidence="1" id="KW-0732">Signal</keyword>
<feature type="signal peptide" evidence="1">
    <location>
        <begin position="1"/>
        <end position="20"/>
    </location>
</feature>
<dbReference type="InterPro" id="IPR018759">
    <property type="entry name" value="BBP2_2"/>
</dbReference>
<dbReference type="Pfam" id="PF10082">
    <property type="entry name" value="BBP2_2"/>
    <property type="match status" value="1"/>
</dbReference>
<reference evidence="2" key="1">
    <citation type="journal article" date="2022" name="Front. Microbiol.">
        <title>Genome-based taxonomic rearrangement of Oceanobacter-related bacteria including the description of Thalassolituus hydrocarbonoclasticus sp. nov. and Thalassolituus pacificus sp. nov. and emended description of the genus Thalassolituus.</title>
        <authorList>
            <person name="Dong C."/>
            <person name="Wei L."/>
            <person name="Wang J."/>
            <person name="Lai Q."/>
            <person name="Huang Z."/>
            <person name="Shao Z."/>
        </authorList>
    </citation>
    <scope>NUCLEOTIDE SEQUENCE</scope>
    <source>
        <strain evidence="2">59MF3M-4</strain>
    </source>
</reference>
<dbReference type="Proteomes" id="UP001147830">
    <property type="component" value="Unassembled WGS sequence"/>
</dbReference>
<evidence type="ECO:0000256" key="1">
    <source>
        <dbReference type="SAM" id="SignalP"/>
    </source>
</evidence>
<dbReference type="AlphaFoldDB" id="A0A9X3AIT5"/>
<gene>
    <name evidence="2" type="ORF">NYR02_13805</name>
</gene>
<evidence type="ECO:0000313" key="3">
    <source>
        <dbReference type="Proteomes" id="UP001147830"/>
    </source>
</evidence>
<keyword evidence="3" id="KW-1185">Reference proteome</keyword>
<dbReference type="RefSeq" id="WP_260976935.1">
    <property type="nucleotide sequence ID" value="NZ_JAOANI010000022.1"/>
</dbReference>
<dbReference type="EMBL" id="JAOANI010000022">
    <property type="protein sequence ID" value="MCT7360091.1"/>
    <property type="molecule type" value="Genomic_DNA"/>
</dbReference>
<organism evidence="2 3">
    <name type="scientific">Thalassolituus pacificus</name>
    <dbReference type="NCBI Taxonomy" id="2975440"/>
    <lineage>
        <taxon>Bacteria</taxon>
        <taxon>Pseudomonadati</taxon>
        <taxon>Pseudomonadota</taxon>
        <taxon>Gammaproteobacteria</taxon>
        <taxon>Oceanospirillales</taxon>
        <taxon>Oceanospirillaceae</taxon>
        <taxon>Thalassolituus</taxon>
    </lineage>
</organism>
<name>A0A9X3AIT5_9GAMM</name>
<feature type="chain" id="PRO_5040785992" evidence="1">
    <location>
        <begin position="21"/>
        <end position="398"/>
    </location>
</feature>
<comment type="caution">
    <text evidence="2">The sequence shown here is derived from an EMBL/GenBank/DDBJ whole genome shotgun (WGS) entry which is preliminary data.</text>
</comment>
<accession>A0A9X3AIT5</accession>
<sequence>MKAWKLPVVAAAAFCSGAYAVEPEGIRAGSGVTLLPTVDLTISDDNNIYSQDADTTSSLVTRFKPGLGIKADLGATELTALYQVEMGQYNEDDNDDYTDQLFSVGARSELNARHELAFAAKLNQAHDARGAGTVEGSAALTVEDPDEFDETSADINYIYGSDTSFLNLDTYAGYYKKEYQNNEQFGTADRNHDKTKIGALLSLNVSSATKALLEVRSTDIAYDEDSAIAKGREGNELKILAGASWDVTGKTTGSVKVGSAARSFDDSDVDSNTRLSWEASVVYAPRTYSTLTLLSSQNSNETNGAGSYIASDYTAFGWTHTFSPFVSAMLDVSLAKDTYVDDAAGRHDEILGYGVTGIFSPTKIIDVKASYKMTNRDSNIDGLDYDRDIISLGFALAI</sequence>
<protein>
    <submittedName>
        <fullName evidence="2">Outer membrane beta-barrel protein</fullName>
    </submittedName>
</protein>
<evidence type="ECO:0000313" key="2">
    <source>
        <dbReference type="EMBL" id="MCT7360091.1"/>
    </source>
</evidence>